<keyword evidence="3" id="KW-0479">Metal-binding</keyword>
<dbReference type="PANTHER" id="PTHR47955:SF15">
    <property type="entry name" value="CYTOCHROME P450 71A2-LIKE"/>
    <property type="match status" value="1"/>
</dbReference>
<dbReference type="GO" id="GO:0004497">
    <property type="term" value="F:monooxygenase activity"/>
    <property type="evidence" value="ECO:0007669"/>
    <property type="project" value="UniProtKB-KW"/>
</dbReference>
<evidence type="ECO:0000256" key="4">
    <source>
        <dbReference type="ARBA" id="ARBA00023002"/>
    </source>
</evidence>
<keyword evidence="4" id="KW-0560">Oxidoreductase</keyword>
<dbReference type="GO" id="GO:0016705">
    <property type="term" value="F:oxidoreductase activity, acting on paired donors, with incorporation or reduction of molecular oxygen"/>
    <property type="evidence" value="ECO:0007669"/>
    <property type="project" value="InterPro"/>
</dbReference>
<name>A0A2U1N9D6_ARTAN</name>
<evidence type="ECO:0000256" key="2">
    <source>
        <dbReference type="ARBA" id="ARBA00022617"/>
    </source>
</evidence>
<accession>A0A2U1N9D6</accession>
<dbReference type="Pfam" id="PF00067">
    <property type="entry name" value="p450"/>
    <property type="match status" value="1"/>
</dbReference>
<dbReference type="EMBL" id="PKPP01003307">
    <property type="protein sequence ID" value="PWA70087.1"/>
    <property type="molecule type" value="Genomic_DNA"/>
</dbReference>
<protein>
    <submittedName>
        <fullName evidence="7">Cytochrome P450</fullName>
    </submittedName>
</protein>
<dbReference type="PRINTS" id="PR00463">
    <property type="entry name" value="EP450I"/>
</dbReference>
<dbReference type="InterPro" id="IPR001128">
    <property type="entry name" value="Cyt_P450"/>
</dbReference>
<dbReference type="PANTHER" id="PTHR47955">
    <property type="entry name" value="CYTOCHROME P450 FAMILY 71 PROTEIN"/>
    <property type="match status" value="1"/>
</dbReference>
<dbReference type="Proteomes" id="UP000245207">
    <property type="component" value="Unassembled WGS sequence"/>
</dbReference>
<gene>
    <name evidence="7" type="ORF">CTI12_AA158780</name>
</gene>
<dbReference type="GO" id="GO:0005506">
    <property type="term" value="F:iron ion binding"/>
    <property type="evidence" value="ECO:0007669"/>
    <property type="project" value="InterPro"/>
</dbReference>
<proteinExistence type="inferred from homology"/>
<evidence type="ECO:0000256" key="3">
    <source>
        <dbReference type="ARBA" id="ARBA00022723"/>
    </source>
</evidence>
<keyword evidence="8" id="KW-1185">Reference proteome</keyword>
<keyword evidence="5" id="KW-0408">Iron</keyword>
<evidence type="ECO:0000313" key="8">
    <source>
        <dbReference type="Proteomes" id="UP000245207"/>
    </source>
</evidence>
<evidence type="ECO:0000256" key="5">
    <source>
        <dbReference type="ARBA" id="ARBA00023004"/>
    </source>
</evidence>
<dbReference type="STRING" id="35608.A0A2U1N9D6"/>
<dbReference type="GO" id="GO:0020037">
    <property type="term" value="F:heme binding"/>
    <property type="evidence" value="ECO:0007669"/>
    <property type="project" value="InterPro"/>
</dbReference>
<dbReference type="Gene3D" id="1.10.630.10">
    <property type="entry name" value="Cytochrome P450"/>
    <property type="match status" value="1"/>
</dbReference>
<organism evidence="7 8">
    <name type="scientific">Artemisia annua</name>
    <name type="common">Sweet wormwood</name>
    <dbReference type="NCBI Taxonomy" id="35608"/>
    <lineage>
        <taxon>Eukaryota</taxon>
        <taxon>Viridiplantae</taxon>
        <taxon>Streptophyta</taxon>
        <taxon>Embryophyta</taxon>
        <taxon>Tracheophyta</taxon>
        <taxon>Spermatophyta</taxon>
        <taxon>Magnoliopsida</taxon>
        <taxon>eudicotyledons</taxon>
        <taxon>Gunneridae</taxon>
        <taxon>Pentapetalae</taxon>
        <taxon>asterids</taxon>
        <taxon>campanulids</taxon>
        <taxon>Asterales</taxon>
        <taxon>Asteraceae</taxon>
        <taxon>Asteroideae</taxon>
        <taxon>Anthemideae</taxon>
        <taxon>Artemisiinae</taxon>
        <taxon>Artemisia</taxon>
    </lineage>
</organism>
<evidence type="ECO:0000256" key="1">
    <source>
        <dbReference type="ARBA" id="ARBA00010617"/>
    </source>
</evidence>
<comment type="similarity">
    <text evidence="1">Belongs to the cytochrome P450 family.</text>
</comment>
<evidence type="ECO:0000313" key="7">
    <source>
        <dbReference type="EMBL" id="PWA70087.1"/>
    </source>
</evidence>
<evidence type="ECO:0000256" key="6">
    <source>
        <dbReference type="ARBA" id="ARBA00023033"/>
    </source>
</evidence>
<reference evidence="7 8" key="1">
    <citation type="journal article" date="2018" name="Mol. Plant">
        <title>The genome of Artemisia annua provides insight into the evolution of Asteraceae family and artemisinin biosynthesis.</title>
        <authorList>
            <person name="Shen Q."/>
            <person name="Zhang L."/>
            <person name="Liao Z."/>
            <person name="Wang S."/>
            <person name="Yan T."/>
            <person name="Shi P."/>
            <person name="Liu M."/>
            <person name="Fu X."/>
            <person name="Pan Q."/>
            <person name="Wang Y."/>
            <person name="Lv Z."/>
            <person name="Lu X."/>
            <person name="Zhang F."/>
            <person name="Jiang W."/>
            <person name="Ma Y."/>
            <person name="Chen M."/>
            <person name="Hao X."/>
            <person name="Li L."/>
            <person name="Tang Y."/>
            <person name="Lv G."/>
            <person name="Zhou Y."/>
            <person name="Sun X."/>
            <person name="Brodelius P.E."/>
            <person name="Rose J.K.C."/>
            <person name="Tang K."/>
        </authorList>
    </citation>
    <scope>NUCLEOTIDE SEQUENCE [LARGE SCALE GENOMIC DNA]</scope>
    <source>
        <strain evidence="8">cv. Huhao1</strain>
        <tissue evidence="7">Leaf</tissue>
    </source>
</reference>
<dbReference type="OrthoDB" id="2789670at2759"/>
<keyword evidence="6" id="KW-0503">Monooxygenase</keyword>
<dbReference type="InterPro" id="IPR036396">
    <property type="entry name" value="Cyt_P450_sf"/>
</dbReference>
<dbReference type="GO" id="GO:0051762">
    <property type="term" value="P:sesquiterpene biosynthetic process"/>
    <property type="evidence" value="ECO:0007669"/>
    <property type="project" value="UniProtKB-ARBA"/>
</dbReference>
<comment type="caution">
    <text evidence="7">The sequence shown here is derived from an EMBL/GenBank/DDBJ whole genome shotgun (WGS) entry which is preliminary data.</text>
</comment>
<keyword evidence="2" id="KW-0349">Heme</keyword>
<sequence>MFLSFQFLVFLLISFSFLLLLLIPFKYLSSASKTKKNTPPSPPKLPIIGNFHQLGSSNHQSFRDLSRKHGPLVLIHLGSVPVLVVSSAEAAREIVKTHDLVFSSRPKLYIPDKLTYGSKDIGFAPYGEHWRQVKSITVLHLLSNKRVQSFREIREKLTASMINMMGESCGSVVNLSEMIVSLTNDIICEVAFGRTYGDYLKFIDLLGRFQILLGTLSVGSYIPWLSWVDWLRGLGGRTNRVAKELDEFLDGIIEEHINNYKTVDENVDQRKDLVDILLDLQKGNTSNFMLERDTLKAIILVRSINCNSLYKVMIRYN</sequence>
<dbReference type="SUPFAM" id="SSF48264">
    <property type="entry name" value="Cytochrome P450"/>
    <property type="match status" value="1"/>
</dbReference>
<dbReference type="InterPro" id="IPR002401">
    <property type="entry name" value="Cyt_P450_E_grp-I"/>
</dbReference>
<dbReference type="AlphaFoldDB" id="A0A2U1N9D6"/>